<reference evidence="1" key="1">
    <citation type="journal article" date="2022" name="Int. J. Mol. Sci.">
        <title>Draft Genome of Tanacetum Coccineum: Genomic Comparison of Closely Related Tanacetum-Family Plants.</title>
        <authorList>
            <person name="Yamashiro T."/>
            <person name="Shiraishi A."/>
            <person name="Nakayama K."/>
            <person name="Satake H."/>
        </authorList>
    </citation>
    <scope>NUCLEOTIDE SEQUENCE</scope>
</reference>
<organism evidence="1 2">
    <name type="scientific">Tanacetum coccineum</name>
    <dbReference type="NCBI Taxonomy" id="301880"/>
    <lineage>
        <taxon>Eukaryota</taxon>
        <taxon>Viridiplantae</taxon>
        <taxon>Streptophyta</taxon>
        <taxon>Embryophyta</taxon>
        <taxon>Tracheophyta</taxon>
        <taxon>Spermatophyta</taxon>
        <taxon>Magnoliopsida</taxon>
        <taxon>eudicotyledons</taxon>
        <taxon>Gunneridae</taxon>
        <taxon>Pentapetalae</taxon>
        <taxon>asterids</taxon>
        <taxon>campanulids</taxon>
        <taxon>Asterales</taxon>
        <taxon>Asteraceae</taxon>
        <taxon>Asteroideae</taxon>
        <taxon>Anthemideae</taxon>
        <taxon>Anthemidinae</taxon>
        <taxon>Tanacetum</taxon>
    </lineage>
</organism>
<dbReference type="EMBL" id="BQNB010010516">
    <property type="protein sequence ID" value="GJS78314.1"/>
    <property type="molecule type" value="Genomic_DNA"/>
</dbReference>
<evidence type="ECO:0000313" key="1">
    <source>
        <dbReference type="EMBL" id="GJS78314.1"/>
    </source>
</evidence>
<dbReference type="Proteomes" id="UP001151760">
    <property type="component" value="Unassembled WGS sequence"/>
</dbReference>
<evidence type="ECO:0000313" key="2">
    <source>
        <dbReference type="Proteomes" id="UP001151760"/>
    </source>
</evidence>
<name>A0ABQ4YKG1_9ASTR</name>
<sequence length="106" mass="11575">MVGERCRAKLSSKWTFRKISINFELEDRLLFQVNPGAGGETGAGGEVLGKVELDSQGWINDGGRKTGEDSNLVLQTSEGRLVIQQKFVGLVVVDVYGLENECACKK</sequence>
<proteinExistence type="predicted"/>
<protein>
    <submittedName>
        <fullName evidence="1">Uncharacterized protein</fullName>
    </submittedName>
</protein>
<comment type="caution">
    <text evidence="1">The sequence shown here is derived from an EMBL/GenBank/DDBJ whole genome shotgun (WGS) entry which is preliminary data.</text>
</comment>
<accession>A0ABQ4YKG1</accession>
<gene>
    <name evidence="1" type="ORF">Tco_0728195</name>
</gene>
<reference evidence="1" key="2">
    <citation type="submission" date="2022-01" db="EMBL/GenBank/DDBJ databases">
        <authorList>
            <person name="Yamashiro T."/>
            <person name="Shiraishi A."/>
            <person name="Satake H."/>
            <person name="Nakayama K."/>
        </authorList>
    </citation>
    <scope>NUCLEOTIDE SEQUENCE</scope>
</reference>
<keyword evidence="2" id="KW-1185">Reference proteome</keyword>